<protein>
    <recommendedName>
        <fullName evidence="4">DUF3027 domain-containing protein</fullName>
    </recommendedName>
</protein>
<dbReference type="Pfam" id="PF11228">
    <property type="entry name" value="DUF3027"/>
    <property type="match status" value="1"/>
</dbReference>
<evidence type="ECO:0008006" key="4">
    <source>
        <dbReference type="Google" id="ProtNLM"/>
    </source>
</evidence>
<gene>
    <name evidence="2" type="ORF">AOC05_01545</name>
</gene>
<feature type="region of interest" description="Disordered" evidence="1">
    <location>
        <begin position="130"/>
        <end position="152"/>
    </location>
</feature>
<evidence type="ECO:0000313" key="3">
    <source>
        <dbReference type="Proteomes" id="UP000062833"/>
    </source>
</evidence>
<dbReference type="OrthoDB" id="3210158at2"/>
<dbReference type="RefSeq" id="WP_062005092.1">
    <property type="nucleotide sequence ID" value="NZ_CP012677.1"/>
</dbReference>
<evidence type="ECO:0000256" key="1">
    <source>
        <dbReference type="SAM" id="MobiDB-lite"/>
    </source>
</evidence>
<dbReference type="InterPro" id="IPR021391">
    <property type="entry name" value="DUF3027"/>
</dbReference>
<evidence type="ECO:0000313" key="2">
    <source>
        <dbReference type="EMBL" id="ALE91340.1"/>
    </source>
</evidence>
<dbReference type="EMBL" id="CP012677">
    <property type="protein sequence ID" value="ALE91340.1"/>
    <property type="molecule type" value="Genomic_DNA"/>
</dbReference>
<keyword evidence="3" id="KW-1185">Reference proteome</keyword>
<accession>A0A0M4QWJ6</accession>
<dbReference type="KEGG" id="aaq:AOC05_01545"/>
<reference evidence="3" key="1">
    <citation type="submission" date="2015-09" db="EMBL/GenBank/DDBJ databases">
        <title>Complete genome of Arthrobacter alpinus strain R3.8.</title>
        <authorList>
            <person name="See-Too W.S."/>
            <person name="Chan K.G."/>
        </authorList>
    </citation>
    <scope>NUCLEOTIDE SEQUENCE [LARGE SCALE GENOMIC DNA]</scope>
    <source>
        <strain evidence="3">R3.8</strain>
    </source>
</reference>
<dbReference type="AlphaFoldDB" id="A0A0M4QWJ6"/>
<name>A0A0M4QWJ6_9MICC</name>
<feature type="compositionally biased region" description="Acidic residues" evidence="1">
    <location>
        <begin position="136"/>
        <end position="152"/>
    </location>
</feature>
<dbReference type="PATRIC" id="fig|656366.3.peg.351"/>
<organism evidence="2 3">
    <name type="scientific">Arthrobacter alpinus</name>
    <dbReference type="NCBI Taxonomy" id="656366"/>
    <lineage>
        <taxon>Bacteria</taxon>
        <taxon>Bacillati</taxon>
        <taxon>Actinomycetota</taxon>
        <taxon>Actinomycetes</taxon>
        <taxon>Micrococcales</taxon>
        <taxon>Micrococcaceae</taxon>
        <taxon>Arthrobacter</taxon>
    </lineage>
</organism>
<dbReference type="Proteomes" id="UP000062833">
    <property type="component" value="Chromosome"/>
</dbReference>
<proteinExistence type="predicted"/>
<sequence length="152" mass="16330">MTELPTEPATSSEKVAGLAPRPGVPVWRVGKPDAFLADATATALAAVQEIATDQNIGKHVGVRSEGVRCVTHLFECKLPGYVGWQWFATLTRLSRSKDATVNEVGMLPTNDSVLAPPWVPWAERVRPEDAAAVEPVEAESDVVEPVEAESDD</sequence>